<gene>
    <name evidence="1" type="ORF">BT96DRAFT_755575</name>
</gene>
<protein>
    <submittedName>
        <fullName evidence="1">Uncharacterized protein</fullName>
    </submittedName>
</protein>
<dbReference type="Proteomes" id="UP000799118">
    <property type="component" value="Unassembled WGS sequence"/>
</dbReference>
<keyword evidence="2" id="KW-1185">Reference proteome</keyword>
<accession>A0A6A4HVZ2</accession>
<dbReference type="OrthoDB" id="3227343at2759"/>
<feature type="non-terminal residue" evidence="1">
    <location>
        <position position="87"/>
    </location>
</feature>
<reference evidence="1" key="1">
    <citation type="journal article" date="2019" name="Environ. Microbiol.">
        <title>Fungal ecological strategies reflected in gene transcription - a case study of two litter decomposers.</title>
        <authorList>
            <person name="Barbi F."/>
            <person name="Kohler A."/>
            <person name="Barry K."/>
            <person name="Baskaran P."/>
            <person name="Daum C."/>
            <person name="Fauchery L."/>
            <person name="Ihrmark K."/>
            <person name="Kuo A."/>
            <person name="LaButti K."/>
            <person name="Lipzen A."/>
            <person name="Morin E."/>
            <person name="Grigoriev I.V."/>
            <person name="Henrissat B."/>
            <person name="Lindahl B."/>
            <person name="Martin F."/>
        </authorList>
    </citation>
    <scope>NUCLEOTIDE SEQUENCE</scope>
    <source>
        <strain evidence="1">JB14</strain>
    </source>
</reference>
<evidence type="ECO:0000313" key="1">
    <source>
        <dbReference type="EMBL" id="KAE9401418.1"/>
    </source>
</evidence>
<proteinExistence type="predicted"/>
<dbReference type="AlphaFoldDB" id="A0A6A4HVZ2"/>
<name>A0A6A4HVZ2_9AGAR</name>
<sequence>EFAINSARSESTGYAPFMLNNGRMPCSMIWNSDLSNEYPSYAKYAALAGLAIMAAHDSVLEAHVKQTRTANRKHWFDPFKKDDLIYV</sequence>
<dbReference type="EMBL" id="ML769446">
    <property type="protein sequence ID" value="KAE9401418.1"/>
    <property type="molecule type" value="Genomic_DNA"/>
</dbReference>
<evidence type="ECO:0000313" key="2">
    <source>
        <dbReference type="Proteomes" id="UP000799118"/>
    </source>
</evidence>
<organism evidence="1 2">
    <name type="scientific">Gymnopus androsaceus JB14</name>
    <dbReference type="NCBI Taxonomy" id="1447944"/>
    <lineage>
        <taxon>Eukaryota</taxon>
        <taxon>Fungi</taxon>
        <taxon>Dikarya</taxon>
        <taxon>Basidiomycota</taxon>
        <taxon>Agaricomycotina</taxon>
        <taxon>Agaricomycetes</taxon>
        <taxon>Agaricomycetidae</taxon>
        <taxon>Agaricales</taxon>
        <taxon>Marasmiineae</taxon>
        <taxon>Omphalotaceae</taxon>
        <taxon>Gymnopus</taxon>
    </lineage>
</organism>
<feature type="non-terminal residue" evidence="1">
    <location>
        <position position="1"/>
    </location>
</feature>